<protein>
    <submittedName>
        <fullName evidence="3">Uncharacterized protein</fullName>
    </submittedName>
</protein>
<sequence>MPNADPIDALGLDCPEGGDFWICATKPTRFIGCCRTNPCETDYGLCPDEDLEPATFDPHAYTLIPEQGCVSDNLQVEWYTCVRTKPPFLGCCAVDACEKGGCPAQSLRAARLSDVLPDADRFLDGDTASTTEASTLAVTSTSASFSATGTADNQRPCPKTGSGPRLSGGDIAAVVLGCAVAVILCYGFFWCCRKLFRGGRVRYVNKKAEQEKLKTQATTQATVEDLPIAIIRGNSLTVSTPQPGAAVQPPPQQHSNQQPYLNVPAPSSALVRSPQLPGSPQEVRNARMRALGRPERATHSPPREQSHQRPQAIESASSASHHARQITHHKSVLRKASSPAFDFSIPSNDPVGAKSRTSWDSMQYSPELPSGTGFGEESKSNGAHTPRPKSAQKSLESTSWLFTPPTPRK</sequence>
<reference evidence="3 4" key="1">
    <citation type="journal article" date="2025" name="Microbiol. Resour. Announc.">
        <title>Draft genome sequences for Neonectria magnoliae and Neonectria punicea, canker pathogens of Liriodendron tulipifera and Acer saccharum in West Virginia.</title>
        <authorList>
            <person name="Petronek H.M."/>
            <person name="Kasson M.T."/>
            <person name="Metheny A.M."/>
            <person name="Stauder C.M."/>
            <person name="Lovett B."/>
            <person name="Lynch S.C."/>
            <person name="Garnas J.R."/>
            <person name="Kasson L.R."/>
            <person name="Stajich J.E."/>
        </authorList>
    </citation>
    <scope>NUCLEOTIDE SEQUENCE [LARGE SCALE GENOMIC DNA]</scope>
    <source>
        <strain evidence="3 4">NRRL 64653</strain>
    </source>
</reference>
<keyword evidence="4" id="KW-1185">Reference proteome</keyword>
<dbReference type="EMBL" id="JAZAVJ010000042">
    <property type="protein sequence ID" value="KAK7418962.1"/>
    <property type="molecule type" value="Genomic_DNA"/>
</dbReference>
<evidence type="ECO:0000313" key="4">
    <source>
        <dbReference type="Proteomes" id="UP001498476"/>
    </source>
</evidence>
<name>A0ABR1HCS5_9HYPO</name>
<keyword evidence="2" id="KW-1133">Transmembrane helix</keyword>
<comment type="caution">
    <text evidence="3">The sequence shown here is derived from an EMBL/GenBank/DDBJ whole genome shotgun (WGS) entry which is preliminary data.</text>
</comment>
<feature type="compositionally biased region" description="Polar residues" evidence="1">
    <location>
        <begin position="391"/>
        <end position="401"/>
    </location>
</feature>
<feature type="compositionally biased region" description="Low complexity" evidence="1">
    <location>
        <begin position="241"/>
        <end position="259"/>
    </location>
</feature>
<evidence type="ECO:0000256" key="2">
    <source>
        <dbReference type="SAM" id="Phobius"/>
    </source>
</evidence>
<evidence type="ECO:0000256" key="1">
    <source>
        <dbReference type="SAM" id="MobiDB-lite"/>
    </source>
</evidence>
<feature type="compositionally biased region" description="Basic and acidic residues" evidence="1">
    <location>
        <begin position="292"/>
        <end position="307"/>
    </location>
</feature>
<proteinExistence type="predicted"/>
<gene>
    <name evidence="3" type="ORF">QQX98_003665</name>
</gene>
<feature type="region of interest" description="Disordered" evidence="1">
    <location>
        <begin position="237"/>
        <end position="409"/>
    </location>
</feature>
<keyword evidence="2" id="KW-0812">Transmembrane</keyword>
<feature type="compositionally biased region" description="Basic residues" evidence="1">
    <location>
        <begin position="321"/>
        <end position="333"/>
    </location>
</feature>
<feature type="transmembrane region" description="Helical" evidence="2">
    <location>
        <begin position="171"/>
        <end position="192"/>
    </location>
</feature>
<feature type="compositionally biased region" description="Polar residues" evidence="1">
    <location>
        <begin position="355"/>
        <end position="364"/>
    </location>
</feature>
<evidence type="ECO:0000313" key="3">
    <source>
        <dbReference type="EMBL" id="KAK7418962.1"/>
    </source>
</evidence>
<keyword evidence="2" id="KW-0472">Membrane</keyword>
<dbReference type="Proteomes" id="UP001498476">
    <property type="component" value="Unassembled WGS sequence"/>
</dbReference>
<accession>A0ABR1HCS5</accession>
<organism evidence="3 4">
    <name type="scientific">Neonectria punicea</name>
    <dbReference type="NCBI Taxonomy" id="979145"/>
    <lineage>
        <taxon>Eukaryota</taxon>
        <taxon>Fungi</taxon>
        <taxon>Dikarya</taxon>
        <taxon>Ascomycota</taxon>
        <taxon>Pezizomycotina</taxon>
        <taxon>Sordariomycetes</taxon>
        <taxon>Hypocreomycetidae</taxon>
        <taxon>Hypocreales</taxon>
        <taxon>Nectriaceae</taxon>
        <taxon>Neonectria</taxon>
    </lineage>
</organism>